<feature type="chain" id="PRO_5047417551" description="peptidylprolyl isomerase" evidence="4">
    <location>
        <begin position="23"/>
        <end position="711"/>
    </location>
</feature>
<reference evidence="6 7" key="1">
    <citation type="submission" date="2024-02" db="EMBL/GenBank/DDBJ databases">
        <title>A novel Gemmatimonadota bacterium.</title>
        <authorList>
            <person name="Du Z.-J."/>
            <person name="Ye Y.-Q."/>
        </authorList>
    </citation>
    <scope>NUCLEOTIDE SEQUENCE [LARGE SCALE GENOMIC DNA]</scope>
    <source>
        <strain evidence="6 7">DH-20</strain>
    </source>
</reference>
<feature type="signal peptide" evidence="4">
    <location>
        <begin position="1"/>
        <end position="22"/>
    </location>
</feature>
<gene>
    <name evidence="6" type="ORF">WI372_15205</name>
</gene>
<dbReference type="InterPro" id="IPR011989">
    <property type="entry name" value="ARM-like"/>
</dbReference>
<sequence length="711" mass="74414">MVRRLLPVLCAPLVLLAGCGEAAPPAASPLPGDAPPLTAADLVGDSVGYLAVLAAEDRRAPTRADMATLLDALESESNGTARAAARALGRLERPELAEPLLEVLGDPAADASTRAEAANAVAQSVRAADPDTRRETIAALLSVVSPESPPELFAALARSVARIPPADDAQATQVAGALVSWAGAADHDVTGRLGLARAILHHRRITQRAYPEYDAAPLLPLLEELGTGADAVVRGVAVGARRTVNQPPSDIEGQRLLDDPAPTVRREAMMWAGARQGDSAQPWQLEWLRAGLNDEAAEVRIAAVQGWIGRARETEGCQPLIAAATNEAGLSDPGDAVALAAIGGLTPACAEAGEAADALRAIVSELPGAPTAWHRPAAALIALTAHHPEAASAALPAFVEHDSPFARTAAATAAGRLEDDDLLRRLTSDPDANVREAALRAWGERAPTELVLAQLERPEPQLLQAASALLESRSEPAIAPALLDALDRASSPVRATMRDARVALLETLGEVGSPESHTRLEPYLSDDDPAVAALAASIVSGWSGVDTSAQPTGLPSLPLPSFAELAALEDSVAVVTMAGGDRFVIATLPFEAPTNAVRFMRMARAGEFDGLTWHRVVPNFVVQGGSPYANEYAGHGDYTRDEIGLVGHFAGTLGVSTRGRDTADGQVFINLVDNLRLDHDYTVFGYLVEGLDAVRRVRAGDVIERIEVRGR</sequence>
<dbReference type="Proteomes" id="UP001484239">
    <property type="component" value="Unassembled WGS sequence"/>
</dbReference>
<dbReference type="PROSITE" id="PS51257">
    <property type="entry name" value="PROKAR_LIPOPROTEIN"/>
    <property type="match status" value="1"/>
</dbReference>
<feature type="domain" description="PPIase cyclophilin-type" evidence="5">
    <location>
        <begin position="582"/>
        <end position="711"/>
    </location>
</feature>
<dbReference type="SUPFAM" id="SSF50891">
    <property type="entry name" value="Cyclophilin-like"/>
    <property type="match status" value="1"/>
</dbReference>
<evidence type="ECO:0000256" key="4">
    <source>
        <dbReference type="SAM" id="SignalP"/>
    </source>
</evidence>
<dbReference type="InterPro" id="IPR016024">
    <property type="entry name" value="ARM-type_fold"/>
</dbReference>
<dbReference type="InterPro" id="IPR029000">
    <property type="entry name" value="Cyclophilin-like_dom_sf"/>
</dbReference>
<dbReference type="PANTHER" id="PTHR45625">
    <property type="entry name" value="PEPTIDYL-PROLYL CIS-TRANS ISOMERASE-RELATED"/>
    <property type="match status" value="1"/>
</dbReference>
<dbReference type="Gene3D" id="1.25.10.10">
    <property type="entry name" value="Leucine-rich Repeat Variant"/>
    <property type="match status" value="3"/>
</dbReference>
<evidence type="ECO:0000313" key="7">
    <source>
        <dbReference type="Proteomes" id="UP001484239"/>
    </source>
</evidence>
<dbReference type="SUPFAM" id="SSF48371">
    <property type="entry name" value="ARM repeat"/>
    <property type="match status" value="1"/>
</dbReference>
<keyword evidence="2" id="KW-0697">Rotamase</keyword>
<comment type="caution">
    <text evidence="6">The sequence shown here is derived from an EMBL/GenBank/DDBJ whole genome shotgun (WGS) entry which is preliminary data.</text>
</comment>
<evidence type="ECO:0000256" key="1">
    <source>
        <dbReference type="ARBA" id="ARBA00013194"/>
    </source>
</evidence>
<proteinExistence type="predicted"/>
<dbReference type="PANTHER" id="PTHR45625:SF4">
    <property type="entry name" value="PEPTIDYLPROLYL ISOMERASE DOMAIN AND WD REPEAT-CONTAINING PROTEIN 1"/>
    <property type="match status" value="1"/>
</dbReference>
<dbReference type="Gene3D" id="2.40.100.10">
    <property type="entry name" value="Cyclophilin-like"/>
    <property type="match status" value="1"/>
</dbReference>
<protein>
    <recommendedName>
        <fullName evidence="1">peptidylprolyl isomerase</fullName>
        <ecNumber evidence="1">5.2.1.8</ecNumber>
    </recommendedName>
</protein>
<evidence type="ECO:0000256" key="3">
    <source>
        <dbReference type="ARBA" id="ARBA00023235"/>
    </source>
</evidence>
<evidence type="ECO:0000256" key="2">
    <source>
        <dbReference type="ARBA" id="ARBA00023110"/>
    </source>
</evidence>
<dbReference type="InterPro" id="IPR004155">
    <property type="entry name" value="PBS_lyase_HEAT"/>
</dbReference>
<dbReference type="EMBL" id="JBBHLI010000010">
    <property type="protein sequence ID" value="MEK9502340.1"/>
    <property type="molecule type" value="Genomic_DNA"/>
</dbReference>
<dbReference type="InterPro" id="IPR044666">
    <property type="entry name" value="Cyclophilin_A-like"/>
</dbReference>
<dbReference type="PRINTS" id="PR00153">
    <property type="entry name" value="CSAPPISMRASE"/>
</dbReference>
<dbReference type="InterPro" id="IPR002130">
    <property type="entry name" value="Cyclophilin-type_PPIase_dom"/>
</dbReference>
<dbReference type="SMART" id="SM00567">
    <property type="entry name" value="EZ_HEAT"/>
    <property type="match status" value="5"/>
</dbReference>
<keyword evidence="3 6" id="KW-0413">Isomerase</keyword>
<accession>A0ABU9EFR9</accession>
<dbReference type="EC" id="5.2.1.8" evidence="1"/>
<dbReference type="Pfam" id="PF00160">
    <property type="entry name" value="Pro_isomerase"/>
    <property type="match status" value="1"/>
</dbReference>
<organism evidence="6 7">
    <name type="scientific">Gaopeijia maritima</name>
    <dbReference type="NCBI Taxonomy" id="3119007"/>
    <lineage>
        <taxon>Bacteria</taxon>
        <taxon>Pseudomonadati</taxon>
        <taxon>Gemmatimonadota</taxon>
        <taxon>Longimicrobiia</taxon>
        <taxon>Gaopeijiales</taxon>
        <taxon>Gaopeijiaceae</taxon>
        <taxon>Gaopeijia</taxon>
    </lineage>
</organism>
<dbReference type="GO" id="GO:0003755">
    <property type="term" value="F:peptidyl-prolyl cis-trans isomerase activity"/>
    <property type="evidence" value="ECO:0007669"/>
    <property type="project" value="UniProtKB-EC"/>
</dbReference>
<keyword evidence="4" id="KW-0732">Signal</keyword>
<evidence type="ECO:0000259" key="5">
    <source>
        <dbReference type="PROSITE" id="PS50072"/>
    </source>
</evidence>
<keyword evidence="7" id="KW-1185">Reference proteome</keyword>
<evidence type="ECO:0000313" key="6">
    <source>
        <dbReference type="EMBL" id="MEK9502340.1"/>
    </source>
</evidence>
<dbReference type="RefSeq" id="WP_405287361.1">
    <property type="nucleotide sequence ID" value="NZ_JBBHLI010000010.1"/>
</dbReference>
<dbReference type="PROSITE" id="PS50072">
    <property type="entry name" value="CSA_PPIASE_2"/>
    <property type="match status" value="1"/>
</dbReference>
<name>A0ABU9EFR9_9BACT</name>